<evidence type="ECO:0000256" key="7">
    <source>
        <dbReference type="ARBA" id="ARBA00022842"/>
    </source>
</evidence>
<dbReference type="InterPro" id="IPR000489">
    <property type="entry name" value="Pterin-binding_dom"/>
</dbReference>
<gene>
    <name evidence="10" type="primary">folP</name>
    <name evidence="10" type="ORF">GCM10009118_15150</name>
</gene>
<evidence type="ECO:0000256" key="1">
    <source>
        <dbReference type="ARBA" id="ARBA00000012"/>
    </source>
</evidence>
<protein>
    <recommendedName>
        <fullName evidence="4">dihydropteroate synthase</fullName>
        <ecNumber evidence="4">2.5.1.15</ecNumber>
    </recommendedName>
</protein>
<dbReference type="PANTHER" id="PTHR20941:SF1">
    <property type="entry name" value="FOLIC ACID SYNTHESIS PROTEIN FOL1"/>
    <property type="match status" value="1"/>
</dbReference>
<dbReference type="Pfam" id="PF00809">
    <property type="entry name" value="Pterin_bind"/>
    <property type="match status" value="1"/>
</dbReference>
<comment type="catalytic activity">
    <reaction evidence="1">
        <text>(7,8-dihydropterin-6-yl)methyl diphosphate + 4-aminobenzoate = 7,8-dihydropteroate + diphosphate</text>
        <dbReference type="Rhea" id="RHEA:19949"/>
        <dbReference type="ChEBI" id="CHEBI:17836"/>
        <dbReference type="ChEBI" id="CHEBI:17839"/>
        <dbReference type="ChEBI" id="CHEBI:33019"/>
        <dbReference type="ChEBI" id="CHEBI:72950"/>
        <dbReference type="EC" id="2.5.1.15"/>
    </reaction>
</comment>
<dbReference type="Gene3D" id="3.20.20.20">
    <property type="entry name" value="Dihydropteroate synthase-like"/>
    <property type="match status" value="1"/>
</dbReference>
<dbReference type="EC" id="2.5.1.15" evidence="4"/>
<keyword evidence="11" id="KW-1185">Reference proteome</keyword>
<keyword evidence="6" id="KW-0479">Metal-binding</keyword>
<evidence type="ECO:0000256" key="2">
    <source>
        <dbReference type="ARBA" id="ARBA00001946"/>
    </source>
</evidence>
<evidence type="ECO:0000259" key="9">
    <source>
        <dbReference type="PROSITE" id="PS50972"/>
    </source>
</evidence>
<name>A0ABP3Y2X8_9FLAO</name>
<keyword evidence="8" id="KW-0289">Folate biosynthesis</keyword>
<evidence type="ECO:0000256" key="3">
    <source>
        <dbReference type="ARBA" id="ARBA00004763"/>
    </source>
</evidence>
<proteinExistence type="predicted"/>
<dbReference type="InterPro" id="IPR045031">
    <property type="entry name" value="DHP_synth-like"/>
</dbReference>
<evidence type="ECO:0000256" key="5">
    <source>
        <dbReference type="ARBA" id="ARBA00022679"/>
    </source>
</evidence>
<comment type="caution">
    <text evidence="10">The sequence shown here is derived from an EMBL/GenBank/DDBJ whole genome shotgun (WGS) entry which is preliminary data.</text>
</comment>
<evidence type="ECO:0000256" key="8">
    <source>
        <dbReference type="ARBA" id="ARBA00022909"/>
    </source>
</evidence>
<dbReference type="Proteomes" id="UP001501126">
    <property type="component" value="Unassembled WGS sequence"/>
</dbReference>
<dbReference type="NCBIfam" id="TIGR01496">
    <property type="entry name" value="DHPS"/>
    <property type="match status" value="1"/>
</dbReference>
<organism evidence="10 11">
    <name type="scientific">Wandonia haliotis</name>
    <dbReference type="NCBI Taxonomy" id="574963"/>
    <lineage>
        <taxon>Bacteria</taxon>
        <taxon>Pseudomonadati</taxon>
        <taxon>Bacteroidota</taxon>
        <taxon>Flavobacteriia</taxon>
        <taxon>Flavobacteriales</taxon>
        <taxon>Crocinitomicaceae</taxon>
        <taxon>Wandonia</taxon>
    </lineage>
</organism>
<comment type="cofactor">
    <cofactor evidence="2">
        <name>Mg(2+)</name>
        <dbReference type="ChEBI" id="CHEBI:18420"/>
    </cofactor>
</comment>
<keyword evidence="7" id="KW-0460">Magnesium</keyword>
<accession>A0ABP3Y2X8</accession>
<dbReference type="PANTHER" id="PTHR20941">
    <property type="entry name" value="FOLATE SYNTHESIS PROTEINS"/>
    <property type="match status" value="1"/>
</dbReference>
<dbReference type="PROSITE" id="PS00793">
    <property type="entry name" value="DHPS_2"/>
    <property type="match status" value="1"/>
</dbReference>
<reference evidence="11" key="1">
    <citation type="journal article" date="2019" name="Int. J. Syst. Evol. Microbiol.">
        <title>The Global Catalogue of Microorganisms (GCM) 10K type strain sequencing project: providing services to taxonomists for standard genome sequencing and annotation.</title>
        <authorList>
            <consortium name="The Broad Institute Genomics Platform"/>
            <consortium name="The Broad Institute Genome Sequencing Center for Infectious Disease"/>
            <person name="Wu L."/>
            <person name="Ma J."/>
        </authorList>
    </citation>
    <scope>NUCLEOTIDE SEQUENCE [LARGE SCALE GENOMIC DNA]</scope>
    <source>
        <strain evidence="11">JCM 16083</strain>
    </source>
</reference>
<dbReference type="InterPro" id="IPR011005">
    <property type="entry name" value="Dihydropteroate_synth-like_sf"/>
</dbReference>
<keyword evidence="5" id="KW-0808">Transferase</keyword>
<evidence type="ECO:0000256" key="4">
    <source>
        <dbReference type="ARBA" id="ARBA00012458"/>
    </source>
</evidence>
<sequence length="266" mass="29564">MGVVNLTPDSFFEGSRKQTIDAVVQSVEKMLQEGADIIDLGGFSTRPGAGEVDEKTEIDRLVPVVRELNKRFSKIVMSADTFRYTVGRAVLDEGVSIINDISFGAEGRLIGLCADEKVPYVLMHMRGTPTDIMKNAEYGSVTAEVFCELQMKTEQLRREGLVDVIIDPGFGFSKTLEQNYELLNGLELLKKLNRPLFVGVSRKTMIHKLLQMNADQALNGTTVVNTIALLKGADILRVHDVKEAVEAREIVLKLQSFNQTDKRMSL</sequence>
<evidence type="ECO:0000313" key="11">
    <source>
        <dbReference type="Proteomes" id="UP001501126"/>
    </source>
</evidence>
<evidence type="ECO:0000256" key="6">
    <source>
        <dbReference type="ARBA" id="ARBA00022723"/>
    </source>
</evidence>
<dbReference type="SUPFAM" id="SSF51717">
    <property type="entry name" value="Dihydropteroate synthetase-like"/>
    <property type="match status" value="1"/>
</dbReference>
<dbReference type="InterPro" id="IPR006390">
    <property type="entry name" value="DHP_synth_dom"/>
</dbReference>
<dbReference type="PROSITE" id="PS50972">
    <property type="entry name" value="PTERIN_BINDING"/>
    <property type="match status" value="1"/>
</dbReference>
<evidence type="ECO:0000313" key="10">
    <source>
        <dbReference type="EMBL" id="GAA0875107.1"/>
    </source>
</evidence>
<dbReference type="EMBL" id="BAAAFH010000007">
    <property type="protein sequence ID" value="GAA0875107.1"/>
    <property type="molecule type" value="Genomic_DNA"/>
</dbReference>
<comment type="pathway">
    <text evidence="3">Cofactor biosynthesis; tetrahydrofolate biosynthesis; 7,8-dihydrofolate from 2-amino-4-hydroxy-6-hydroxymethyl-7,8-dihydropteridine diphosphate and 4-aminobenzoate: step 1/2.</text>
</comment>
<feature type="domain" description="Pterin-binding" evidence="9">
    <location>
        <begin position="1"/>
        <end position="249"/>
    </location>
</feature>
<dbReference type="CDD" id="cd00739">
    <property type="entry name" value="DHPS"/>
    <property type="match status" value="1"/>
</dbReference>